<dbReference type="AlphaFoldDB" id="A0AAU9LE43"/>
<reference evidence="1 2" key="1">
    <citation type="submission" date="2022-01" db="EMBL/GenBank/DDBJ databases">
        <authorList>
            <person name="Xiong W."/>
            <person name="Schranz E."/>
        </authorList>
    </citation>
    <scope>NUCLEOTIDE SEQUENCE [LARGE SCALE GENOMIC DNA]</scope>
</reference>
<comment type="caution">
    <text evidence="1">The sequence shown here is derived from an EMBL/GenBank/DDBJ whole genome shotgun (WGS) entry which is preliminary data.</text>
</comment>
<name>A0AAU9LE43_9ASTR</name>
<dbReference type="Proteomes" id="UP001157418">
    <property type="component" value="Unassembled WGS sequence"/>
</dbReference>
<dbReference type="EMBL" id="CAKMRJ010000001">
    <property type="protein sequence ID" value="CAH1412705.1"/>
    <property type="molecule type" value="Genomic_DNA"/>
</dbReference>
<organism evidence="1 2">
    <name type="scientific">Lactuca virosa</name>
    <dbReference type="NCBI Taxonomy" id="75947"/>
    <lineage>
        <taxon>Eukaryota</taxon>
        <taxon>Viridiplantae</taxon>
        <taxon>Streptophyta</taxon>
        <taxon>Embryophyta</taxon>
        <taxon>Tracheophyta</taxon>
        <taxon>Spermatophyta</taxon>
        <taxon>Magnoliopsida</taxon>
        <taxon>eudicotyledons</taxon>
        <taxon>Gunneridae</taxon>
        <taxon>Pentapetalae</taxon>
        <taxon>asterids</taxon>
        <taxon>campanulids</taxon>
        <taxon>Asterales</taxon>
        <taxon>Asteraceae</taxon>
        <taxon>Cichorioideae</taxon>
        <taxon>Cichorieae</taxon>
        <taxon>Lactucinae</taxon>
        <taxon>Lactuca</taxon>
    </lineage>
</organism>
<evidence type="ECO:0000313" key="2">
    <source>
        <dbReference type="Proteomes" id="UP001157418"/>
    </source>
</evidence>
<gene>
    <name evidence="1" type="ORF">LVIROSA_LOCUS702</name>
</gene>
<evidence type="ECO:0000313" key="1">
    <source>
        <dbReference type="EMBL" id="CAH1412705.1"/>
    </source>
</evidence>
<proteinExistence type="predicted"/>
<keyword evidence="2" id="KW-1185">Reference proteome</keyword>
<sequence>MGCRFRSTVCCQFLHKRGHHEGEEVEKILFFFLPDLSFPSQLYVNGINEGLQWYHSLKEMVTIYSNLIMGRNITDLGLEVTNYLFTLFTSGYGPLDVGTRLHVANK</sequence>
<protein>
    <submittedName>
        <fullName evidence="1">Uncharacterized protein</fullName>
    </submittedName>
</protein>
<accession>A0AAU9LE43</accession>